<keyword evidence="3" id="KW-1185">Reference proteome</keyword>
<sequence length="434" mass="48178">MKVGTRIKYVVMATAVVTFLSRKPSTAFVQQSRASVATVSKGSTFLRESDNDNNNNNNNNNNQNEAERLRAQAEALREQIRKMEKDLPQDRRRPQPPAESTTASRPKPPTSLLDNRRVLVVGANGRLGSKVCRYLLRQHPELKEVIACVHVVGENSDTSRGYGRLSYEVGAEEGIGSIGPAWSSSDERTASFEFNVETMTDYNLQKLRVVECELLDPLQCNSIVEDSQADVVVWCATDFNGNRPRAVSGLNIAFLFRAVTDPTKGRVEVEGLQNMLGAIKNVRQDALRRDRLFGNNVDDSGSAVSTTTASSAVATKPVDVLLVSIAPDALEDFETPFGTFLDQKRQGEEMIPNDFPSLSFTTLQFARYEDNFVGEDIELNFETVDKKSNPDESNSRSKNVRRINRRDAARAVGKALTSPELQGKIVQVWTDELK</sequence>
<organism evidence="2 3">
    <name type="scientific">Nitzschia inconspicua</name>
    <dbReference type="NCBI Taxonomy" id="303405"/>
    <lineage>
        <taxon>Eukaryota</taxon>
        <taxon>Sar</taxon>
        <taxon>Stramenopiles</taxon>
        <taxon>Ochrophyta</taxon>
        <taxon>Bacillariophyta</taxon>
        <taxon>Bacillariophyceae</taxon>
        <taxon>Bacillariophycidae</taxon>
        <taxon>Bacillariales</taxon>
        <taxon>Bacillariaceae</taxon>
        <taxon>Nitzschia</taxon>
    </lineage>
</organism>
<reference evidence="2" key="1">
    <citation type="journal article" date="2021" name="Sci. Rep.">
        <title>Diploid genomic architecture of Nitzschia inconspicua, an elite biomass production diatom.</title>
        <authorList>
            <person name="Oliver A."/>
            <person name="Podell S."/>
            <person name="Pinowska A."/>
            <person name="Traller J.C."/>
            <person name="Smith S.R."/>
            <person name="McClure R."/>
            <person name="Beliaev A."/>
            <person name="Bohutskyi P."/>
            <person name="Hill E.A."/>
            <person name="Rabines A."/>
            <person name="Zheng H."/>
            <person name="Allen L.Z."/>
            <person name="Kuo A."/>
            <person name="Grigoriev I.V."/>
            <person name="Allen A.E."/>
            <person name="Hazlebeck D."/>
            <person name="Allen E.E."/>
        </authorList>
    </citation>
    <scope>NUCLEOTIDE SEQUENCE</scope>
    <source>
        <strain evidence="2">Hildebrandi</strain>
    </source>
</reference>
<feature type="region of interest" description="Disordered" evidence="1">
    <location>
        <begin position="45"/>
        <end position="65"/>
    </location>
</feature>
<name>A0A9K3KBF6_9STRA</name>
<reference evidence="2" key="2">
    <citation type="submission" date="2021-04" db="EMBL/GenBank/DDBJ databases">
        <authorList>
            <person name="Podell S."/>
        </authorList>
    </citation>
    <scope>NUCLEOTIDE SEQUENCE</scope>
    <source>
        <strain evidence="2">Hildebrandi</strain>
    </source>
</reference>
<accession>A0A9K3KBF6</accession>
<gene>
    <name evidence="2" type="ORF">IV203_024153</name>
</gene>
<dbReference type="Proteomes" id="UP000693970">
    <property type="component" value="Unassembled WGS sequence"/>
</dbReference>
<evidence type="ECO:0000313" key="3">
    <source>
        <dbReference type="Proteomes" id="UP000693970"/>
    </source>
</evidence>
<feature type="compositionally biased region" description="Basic and acidic residues" evidence="1">
    <location>
        <begin position="83"/>
        <end position="93"/>
    </location>
</feature>
<comment type="caution">
    <text evidence="2">The sequence shown here is derived from an EMBL/GenBank/DDBJ whole genome shotgun (WGS) entry which is preliminary data.</text>
</comment>
<dbReference type="EMBL" id="JAGRRH010000027">
    <property type="protein sequence ID" value="KAG7340610.1"/>
    <property type="molecule type" value="Genomic_DNA"/>
</dbReference>
<dbReference type="AlphaFoldDB" id="A0A9K3KBF6"/>
<evidence type="ECO:0000256" key="1">
    <source>
        <dbReference type="SAM" id="MobiDB-lite"/>
    </source>
</evidence>
<feature type="region of interest" description="Disordered" evidence="1">
    <location>
        <begin position="384"/>
        <end position="404"/>
    </location>
</feature>
<feature type="compositionally biased region" description="Basic and acidic residues" evidence="1">
    <location>
        <begin position="384"/>
        <end position="395"/>
    </location>
</feature>
<dbReference type="OrthoDB" id="42270at2759"/>
<protein>
    <submittedName>
        <fullName evidence="2">NAD dependent epimerase/dehydratase family protein</fullName>
    </submittedName>
</protein>
<proteinExistence type="predicted"/>
<feature type="region of interest" description="Disordered" evidence="1">
    <location>
        <begin position="83"/>
        <end position="116"/>
    </location>
</feature>
<evidence type="ECO:0000313" key="2">
    <source>
        <dbReference type="EMBL" id="KAG7340610.1"/>
    </source>
</evidence>
<feature type="compositionally biased region" description="Low complexity" evidence="1">
    <location>
        <begin position="52"/>
        <end position="64"/>
    </location>
</feature>